<evidence type="ECO:0000259" key="2">
    <source>
        <dbReference type="SMART" id="SM01083"/>
    </source>
</evidence>
<dbReference type="EMBL" id="LAYC01000003">
    <property type="protein sequence ID" value="KYK55324.1"/>
    <property type="molecule type" value="Genomic_DNA"/>
</dbReference>
<feature type="compositionally biased region" description="Basic and acidic residues" evidence="1">
    <location>
        <begin position="233"/>
        <end position="267"/>
    </location>
</feature>
<feature type="compositionally biased region" description="Basic and acidic residues" evidence="1">
    <location>
        <begin position="303"/>
        <end position="331"/>
    </location>
</feature>
<proteinExistence type="predicted"/>
<feature type="compositionally biased region" description="Basic and acidic residues" evidence="1">
    <location>
        <begin position="206"/>
        <end position="216"/>
    </location>
</feature>
<feature type="compositionally biased region" description="Basic residues" evidence="1">
    <location>
        <begin position="285"/>
        <end position="302"/>
    </location>
</feature>
<sequence>MPLHLLGKKSWHVYNADNVARVRRDEAAAKAAEEAEEQRMQEIDGQRRLAILRGEAPPPLDDEPEKESPKIPSSTGRARGDGKGGTRRARKRHGEDDTDFELRLARERNEVGHVAREAANKSLGSVSIVDDAGHIDLLGDERRRAQGGKNQEAEEESRKKQREYEDQYRMRLSSAGGKDGVNQKPWYSHTDLAAVEAPSKNAFGNEDPRRKERDAMRLATNDPLLMMKQGSTRVRELKRERRDAELERQKELKQLRRENRRRDEERRRQGRSRRHRSRSPSPVTRRLHRQRSRSRSPVRRSHRESERSHERRDDEEQRHGDRSRRRDEDSRRRRRSSPGDGERRAHGHDG</sequence>
<evidence type="ECO:0000313" key="3">
    <source>
        <dbReference type="EMBL" id="KYK55324.1"/>
    </source>
</evidence>
<dbReference type="STRING" id="98403.A0A151GE04"/>
<feature type="compositionally biased region" description="Basic and acidic residues" evidence="1">
    <location>
        <begin position="156"/>
        <end position="169"/>
    </location>
</feature>
<dbReference type="AlphaFoldDB" id="A0A151GE04"/>
<feature type="domain" description="CBF1-interacting co-repressor CIR N-terminal" evidence="2">
    <location>
        <begin position="10"/>
        <end position="46"/>
    </location>
</feature>
<dbReference type="PANTHER" id="PTHR22093">
    <property type="entry name" value="LEUKOCYTE RECEPTOR CLUSTER LRC MEMBER 1"/>
    <property type="match status" value="1"/>
</dbReference>
<dbReference type="SMART" id="SM01083">
    <property type="entry name" value="Cir_N"/>
    <property type="match status" value="1"/>
</dbReference>
<dbReference type="GeneID" id="63719930"/>
<feature type="compositionally biased region" description="Basic residues" evidence="1">
    <location>
        <begin position="268"/>
        <end position="278"/>
    </location>
</feature>
<gene>
    <name evidence="3" type="ORF">DCS_07287</name>
</gene>
<protein>
    <submittedName>
        <fullName evidence="3">Homocitrate synthase</fullName>
    </submittedName>
</protein>
<evidence type="ECO:0000313" key="4">
    <source>
        <dbReference type="Proteomes" id="UP000076580"/>
    </source>
</evidence>
<feature type="compositionally biased region" description="Basic and acidic residues" evidence="1">
    <location>
        <begin position="340"/>
        <end position="350"/>
    </location>
</feature>
<dbReference type="Pfam" id="PF10197">
    <property type="entry name" value="Cir_N"/>
    <property type="match status" value="1"/>
</dbReference>
<dbReference type="PANTHER" id="PTHR22093:SF0">
    <property type="entry name" value="LEUKOCYTE RECEPTOR CLUSTER MEMBER 1"/>
    <property type="match status" value="1"/>
</dbReference>
<feature type="compositionally biased region" description="Basic and acidic residues" evidence="1">
    <location>
        <begin position="29"/>
        <end position="47"/>
    </location>
</feature>
<dbReference type="Proteomes" id="UP000076580">
    <property type="component" value="Chromosome 03"/>
</dbReference>
<feature type="compositionally biased region" description="Basic and acidic residues" evidence="1">
    <location>
        <begin position="131"/>
        <end position="144"/>
    </location>
</feature>
<dbReference type="InterPro" id="IPR039875">
    <property type="entry name" value="LENG1-like"/>
</dbReference>
<dbReference type="InterPro" id="IPR019339">
    <property type="entry name" value="CIR_N_dom"/>
</dbReference>
<feature type="compositionally biased region" description="Basic and acidic residues" evidence="1">
    <location>
        <begin position="100"/>
        <end position="119"/>
    </location>
</feature>
<accession>A0A151GE04</accession>
<dbReference type="RefSeq" id="XP_040654676.1">
    <property type="nucleotide sequence ID" value="XM_040804572.1"/>
</dbReference>
<name>A0A151GE04_DRECN</name>
<evidence type="ECO:0000256" key="1">
    <source>
        <dbReference type="SAM" id="MobiDB-lite"/>
    </source>
</evidence>
<feature type="region of interest" description="Disordered" evidence="1">
    <location>
        <begin position="29"/>
        <end position="350"/>
    </location>
</feature>
<dbReference type="InParanoid" id="A0A151GE04"/>
<organism evidence="3 4">
    <name type="scientific">Drechmeria coniospora</name>
    <name type="common">Nematophagous fungus</name>
    <name type="synonym">Meria coniospora</name>
    <dbReference type="NCBI Taxonomy" id="98403"/>
    <lineage>
        <taxon>Eukaryota</taxon>
        <taxon>Fungi</taxon>
        <taxon>Dikarya</taxon>
        <taxon>Ascomycota</taxon>
        <taxon>Pezizomycotina</taxon>
        <taxon>Sordariomycetes</taxon>
        <taxon>Hypocreomycetidae</taxon>
        <taxon>Hypocreales</taxon>
        <taxon>Ophiocordycipitaceae</taxon>
        <taxon>Drechmeria</taxon>
    </lineage>
</organism>
<comment type="caution">
    <text evidence="3">The sequence shown here is derived from an EMBL/GenBank/DDBJ whole genome shotgun (WGS) entry which is preliminary data.</text>
</comment>
<reference evidence="3 4" key="1">
    <citation type="journal article" date="2016" name="Sci. Rep.">
        <title>Insights into Adaptations to a Near-Obligate Nematode Endoparasitic Lifestyle from the Finished Genome of Drechmeria coniospora.</title>
        <authorList>
            <person name="Zhang L."/>
            <person name="Zhou Z."/>
            <person name="Guo Q."/>
            <person name="Fokkens L."/>
            <person name="Miskei M."/>
            <person name="Pocsi I."/>
            <person name="Zhang W."/>
            <person name="Chen M."/>
            <person name="Wang L."/>
            <person name="Sun Y."/>
            <person name="Donzelli B.G."/>
            <person name="Gibson D.M."/>
            <person name="Nelson D.R."/>
            <person name="Luo J.G."/>
            <person name="Rep M."/>
            <person name="Liu H."/>
            <person name="Yang S."/>
            <person name="Wang J."/>
            <person name="Krasnoff S.B."/>
            <person name="Xu Y."/>
            <person name="Molnar I."/>
            <person name="Lin M."/>
        </authorList>
    </citation>
    <scope>NUCLEOTIDE SEQUENCE [LARGE SCALE GENOMIC DNA]</scope>
    <source>
        <strain evidence="3 4">ARSEF 6962</strain>
    </source>
</reference>
<keyword evidence="4" id="KW-1185">Reference proteome</keyword>